<protein>
    <submittedName>
        <fullName evidence="8">Putative MFS family arabinose efflux permease</fullName>
    </submittedName>
</protein>
<dbReference type="PANTHER" id="PTHR23513:SF11">
    <property type="entry name" value="STAPHYLOFERRIN A TRANSPORTER"/>
    <property type="match status" value="1"/>
</dbReference>
<evidence type="ECO:0000256" key="6">
    <source>
        <dbReference type="ARBA" id="ARBA00023136"/>
    </source>
</evidence>
<feature type="transmembrane region" description="Helical" evidence="7">
    <location>
        <begin position="295"/>
        <end position="316"/>
    </location>
</feature>
<feature type="transmembrane region" description="Helical" evidence="7">
    <location>
        <begin position="115"/>
        <end position="132"/>
    </location>
</feature>
<dbReference type="EMBL" id="QLTK01000025">
    <property type="protein sequence ID" value="RAS22074.1"/>
    <property type="molecule type" value="Genomic_DNA"/>
</dbReference>
<proteinExistence type="predicted"/>
<evidence type="ECO:0000313" key="9">
    <source>
        <dbReference type="Proteomes" id="UP000248918"/>
    </source>
</evidence>
<dbReference type="Gene3D" id="1.20.1250.20">
    <property type="entry name" value="MFS general substrate transporter like domains"/>
    <property type="match status" value="1"/>
</dbReference>
<feature type="transmembrane region" description="Helical" evidence="7">
    <location>
        <begin position="383"/>
        <end position="403"/>
    </location>
</feature>
<feature type="transmembrane region" description="Helical" evidence="7">
    <location>
        <begin position="89"/>
        <end position="109"/>
    </location>
</feature>
<feature type="transmembrane region" description="Helical" evidence="7">
    <location>
        <begin position="153"/>
        <end position="175"/>
    </location>
</feature>
<feature type="transmembrane region" description="Helical" evidence="7">
    <location>
        <begin position="270"/>
        <end position="288"/>
    </location>
</feature>
<evidence type="ECO:0000256" key="7">
    <source>
        <dbReference type="SAM" id="Phobius"/>
    </source>
</evidence>
<dbReference type="SUPFAM" id="SSF103473">
    <property type="entry name" value="MFS general substrate transporter"/>
    <property type="match status" value="1"/>
</dbReference>
<reference evidence="8 9" key="1">
    <citation type="submission" date="2018-06" db="EMBL/GenBank/DDBJ databases">
        <title>Genomic Encyclopedia of Type Strains, Phase III (KMG-III): the genomes of soil and plant-associated and newly described type strains.</title>
        <authorList>
            <person name="Whitman W."/>
        </authorList>
    </citation>
    <scope>NUCLEOTIDE SEQUENCE [LARGE SCALE GENOMIC DNA]</scope>
    <source>
        <strain evidence="8 9">LMG 23644</strain>
    </source>
</reference>
<evidence type="ECO:0000256" key="5">
    <source>
        <dbReference type="ARBA" id="ARBA00022989"/>
    </source>
</evidence>
<feature type="transmembrane region" description="Helical" evidence="7">
    <location>
        <begin position="231"/>
        <end position="250"/>
    </location>
</feature>
<comment type="caution">
    <text evidence="8">The sequence shown here is derived from an EMBL/GenBank/DDBJ whole genome shotgun (WGS) entry which is preliminary data.</text>
</comment>
<dbReference type="PANTHER" id="PTHR23513">
    <property type="entry name" value="INTEGRAL MEMBRANE EFFLUX PROTEIN-RELATED"/>
    <property type="match status" value="1"/>
</dbReference>
<dbReference type="Proteomes" id="UP000248918">
    <property type="component" value="Unassembled WGS sequence"/>
</dbReference>
<name>A0A329BSJ9_9BURK</name>
<evidence type="ECO:0000256" key="3">
    <source>
        <dbReference type="ARBA" id="ARBA00022475"/>
    </source>
</evidence>
<gene>
    <name evidence="8" type="ORF">BX591_12516</name>
</gene>
<comment type="subcellular location">
    <subcellularLocation>
        <location evidence="1">Cell membrane</location>
        <topology evidence="1">Multi-pass membrane protein</topology>
    </subcellularLocation>
</comment>
<keyword evidence="4 7" id="KW-0812">Transmembrane</keyword>
<dbReference type="InterPro" id="IPR010290">
    <property type="entry name" value="TM_effector"/>
</dbReference>
<dbReference type="RefSeq" id="WP_111934445.1">
    <property type="nucleotide sequence ID" value="NZ_CADFFP010000027.1"/>
</dbReference>
<evidence type="ECO:0000256" key="4">
    <source>
        <dbReference type="ARBA" id="ARBA00022692"/>
    </source>
</evidence>
<keyword evidence="5 7" id="KW-1133">Transmembrane helix</keyword>
<feature type="transmembrane region" description="Helical" evidence="7">
    <location>
        <begin position="322"/>
        <end position="345"/>
    </location>
</feature>
<feature type="transmembrane region" description="Helical" evidence="7">
    <location>
        <begin position="357"/>
        <end position="377"/>
    </location>
</feature>
<evidence type="ECO:0000313" key="8">
    <source>
        <dbReference type="EMBL" id="RAS22074.1"/>
    </source>
</evidence>
<dbReference type="Pfam" id="PF05977">
    <property type="entry name" value="MFS_3"/>
    <property type="match status" value="1"/>
</dbReference>
<dbReference type="CDD" id="cd06173">
    <property type="entry name" value="MFS_MefA_like"/>
    <property type="match status" value="1"/>
</dbReference>
<sequence length="418" mass="44111">MRFFSPRWLARQASRFDALACRDFRRFTYGNGVSLIGTWLQRVGAGWLAWEVSRSSVWLGVVAFADLFPTLLLAPLAGVMADRCDRRKVVLYCQCVAMAAAVLQSGLLLAGSRSLAWLLVTTSIAGIANALCQPARMAWISSLVPQRRLASAVAINSLCFNLARFAGPAVAGVVLLEFGTVALFGLNALSYSVFIVVLMRMPAAPMPAGTAPSARWLGDALEGFRYVGSVAYLRGVFVVTAASAVCIRGIPELAPAISEQLLQQGPRGFASLVAAAGAGALAGGAWFGGRDGARCVATLIGRHVLAASLCALALALTHDFRLALALFFAMGFSVVVTGIGAQTLIHLSVPEHLRGRVLGAYGVIFRAGPALSALWLGTAAPLGGLRVALGLGGLLCLAVCFVASDRVRRVLRKLAWWR</sequence>
<keyword evidence="3" id="KW-1003">Cell membrane</keyword>
<organism evidence="8 9">
    <name type="scientific">Paraburkholderia bryophila</name>
    <dbReference type="NCBI Taxonomy" id="420952"/>
    <lineage>
        <taxon>Bacteria</taxon>
        <taxon>Pseudomonadati</taxon>
        <taxon>Pseudomonadota</taxon>
        <taxon>Betaproteobacteria</taxon>
        <taxon>Burkholderiales</taxon>
        <taxon>Burkholderiaceae</taxon>
        <taxon>Paraburkholderia</taxon>
    </lineage>
</organism>
<keyword evidence="2" id="KW-0813">Transport</keyword>
<keyword evidence="6 7" id="KW-0472">Membrane</keyword>
<feature type="transmembrane region" description="Helical" evidence="7">
    <location>
        <begin position="57"/>
        <end position="77"/>
    </location>
</feature>
<feature type="transmembrane region" description="Helical" evidence="7">
    <location>
        <begin position="181"/>
        <end position="199"/>
    </location>
</feature>
<evidence type="ECO:0000256" key="2">
    <source>
        <dbReference type="ARBA" id="ARBA00022448"/>
    </source>
</evidence>
<dbReference type="InterPro" id="IPR036259">
    <property type="entry name" value="MFS_trans_sf"/>
</dbReference>
<evidence type="ECO:0000256" key="1">
    <source>
        <dbReference type="ARBA" id="ARBA00004651"/>
    </source>
</evidence>
<dbReference type="OrthoDB" id="9775268at2"/>
<accession>A0A329BSJ9</accession>
<dbReference type="AlphaFoldDB" id="A0A329BSJ9"/>
<dbReference type="GO" id="GO:0005886">
    <property type="term" value="C:plasma membrane"/>
    <property type="evidence" value="ECO:0007669"/>
    <property type="project" value="UniProtKB-SubCell"/>
</dbReference>